<reference evidence="2 3" key="1">
    <citation type="submission" date="2024-01" db="EMBL/GenBank/DDBJ databases">
        <authorList>
            <person name="Waweru B."/>
        </authorList>
    </citation>
    <scope>NUCLEOTIDE SEQUENCE [LARGE SCALE GENOMIC DNA]</scope>
</reference>
<protein>
    <submittedName>
        <fullName evidence="2">Uncharacterized protein</fullName>
    </submittedName>
</protein>
<feature type="chain" id="PRO_5043774242" evidence="1">
    <location>
        <begin position="32"/>
        <end position="251"/>
    </location>
</feature>
<evidence type="ECO:0000313" key="2">
    <source>
        <dbReference type="EMBL" id="CAK7323640.1"/>
    </source>
</evidence>
<dbReference type="PANTHER" id="PTHR15315:SF31">
    <property type="entry name" value="E3 UBIQUITIN-PROTEIN LIGASE AIRP2"/>
    <property type="match status" value="1"/>
</dbReference>
<keyword evidence="1" id="KW-0732">Signal</keyword>
<dbReference type="GO" id="GO:0005829">
    <property type="term" value="C:cytosol"/>
    <property type="evidence" value="ECO:0007669"/>
    <property type="project" value="TreeGrafter"/>
</dbReference>
<sequence length="251" mass="28400">MEPGLIEEIKGFALLFVGSCVLAQMLTRSQSCPFCRDSLKRVNSGDLWIYTSNNEVIDLSSITRQNLKRLFMYIDKLLLIVPDPVFVPYDPRYRQVEVKIRDEDREETIEPGLHLHTLRSLVPDNASLLAEVISHLKELNRKPAEADEGLLIPLNVDENQKWSCSTSPLILDKERGELVQAAVSGEKRACARSDCERLHDGFMVNSGLQSKTRNGSYSTSPMVVCNERGELVEATVRVREKRVVKREALLC</sequence>
<name>A0AAV1QS56_9ROSI</name>
<dbReference type="GO" id="GO:0016567">
    <property type="term" value="P:protein ubiquitination"/>
    <property type="evidence" value="ECO:0007669"/>
    <property type="project" value="TreeGrafter"/>
</dbReference>
<feature type="signal peptide" evidence="1">
    <location>
        <begin position="1"/>
        <end position="31"/>
    </location>
</feature>
<organism evidence="2 3">
    <name type="scientific">Dovyalis caffra</name>
    <dbReference type="NCBI Taxonomy" id="77055"/>
    <lineage>
        <taxon>Eukaryota</taxon>
        <taxon>Viridiplantae</taxon>
        <taxon>Streptophyta</taxon>
        <taxon>Embryophyta</taxon>
        <taxon>Tracheophyta</taxon>
        <taxon>Spermatophyta</taxon>
        <taxon>Magnoliopsida</taxon>
        <taxon>eudicotyledons</taxon>
        <taxon>Gunneridae</taxon>
        <taxon>Pentapetalae</taxon>
        <taxon>rosids</taxon>
        <taxon>fabids</taxon>
        <taxon>Malpighiales</taxon>
        <taxon>Salicaceae</taxon>
        <taxon>Flacourtieae</taxon>
        <taxon>Dovyalis</taxon>
    </lineage>
</organism>
<keyword evidence="3" id="KW-1185">Reference proteome</keyword>
<accession>A0AAV1QS56</accession>
<dbReference type="Proteomes" id="UP001314170">
    <property type="component" value="Unassembled WGS sequence"/>
</dbReference>
<gene>
    <name evidence="2" type="ORF">DCAF_LOCUS1269</name>
</gene>
<evidence type="ECO:0000313" key="3">
    <source>
        <dbReference type="Proteomes" id="UP001314170"/>
    </source>
</evidence>
<dbReference type="EMBL" id="CAWUPB010000130">
    <property type="protein sequence ID" value="CAK7323640.1"/>
    <property type="molecule type" value="Genomic_DNA"/>
</dbReference>
<proteinExistence type="predicted"/>
<comment type="caution">
    <text evidence="2">The sequence shown here is derived from an EMBL/GenBank/DDBJ whole genome shotgun (WGS) entry which is preliminary data.</text>
</comment>
<dbReference type="PANTHER" id="PTHR15315">
    <property type="entry name" value="RING FINGER PROTEIN 41, 151"/>
    <property type="match status" value="1"/>
</dbReference>
<dbReference type="GO" id="GO:0061630">
    <property type="term" value="F:ubiquitin protein ligase activity"/>
    <property type="evidence" value="ECO:0007669"/>
    <property type="project" value="TreeGrafter"/>
</dbReference>
<dbReference type="AlphaFoldDB" id="A0AAV1QS56"/>
<evidence type="ECO:0000256" key="1">
    <source>
        <dbReference type="SAM" id="SignalP"/>
    </source>
</evidence>